<dbReference type="PROSITE" id="PS50082">
    <property type="entry name" value="WD_REPEATS_2"/>
    <property type="match status" value="1"/>
</dbReference>
<keyword evidence="9" id="KW-0539">Nucleus</keyword>
<reference evidence="15 16" key="2">
    <citation type="submission" date="2018-11" db="EMBL/GenBank/DDBJ databases">
        <authorList>
            <consortium name="Pathogen Informatics"/>
        </authorList>
    </citation>
    <scope>NUCLEOTIDE SEQUENCE [LARGE SCALE GENOMIC DNA]</scope>
</reference>
<evidence type="ECO:0000256" key="6">
    <source>
        <dbReference type="ARBA" id="ARBA00022574"/>
    </source>
</evidence>
<dbReference type="SUPFAM" id="SSF158745">
    <property type="entry name" value="LanC-like"/>
    <property type="match status" value="1"/>
</dbReference>
<dbReference type="Gene3D" id="1.50.10.10">
    <property type="match status" value="1"/>
</dbReference>
<dbReference type="InterPro" id="IPR007822">
    <property type="entry name" value="LANC-like"/>
</dbReference>
<sequence length="549" mass="61690">MSGTPASGSVASLNLQVAASTVAPASNPKNKEIYKYEASWNIYSINWSLRQDKRFRLAIGSFIEEYNNKIQIITLDEEQGEFVAQPAFNHYYPATKVMWMPDPKGNCPDLLATSGDYLRIWKVSESPTKLECILNNNQSTGFCAPLTSFDWNEADPTIIGASSVDTTCTIWGLETQQAIGRTRNVNGHVKTQVIAHDKEVYDIAFSRAAGNRDIFASVGADGSVRLFDLRNLLTSTIIYENRNRTPLLRLAWNRQDPNYIATFAMDSKEVTILDLRVLSTPMATLDNHRGYLNGLAWAPHSSCHICTAGEDCLALIWDIQSMPRAIEDPILAYTAAAEINQIQWSALQPDWIAICYQNCLEILRILFVGLKLQRDPELMKDLEVYRFVQVVNEFIDEAYKRRSKSRLSERISVFTSDYTAPCLVVALSKKSNASEAFIDFSKCAKYAKYEMPDEALYGRVGYLAGLLALLDEGHQIDEDDVCRIVEKVLEGGRSLSKQVAARPGVYHDLVKGMRKPPDCPPLMFMWHEKFYLGAAHGFAGILHILLRVQ</sequence>
<evidence type="ECO:0000256" key="11">
    <source>
        <dbReference type="ARBA" id="ARBA00071153"/>
    </source>
</evidence>
<evidence type="ECO:0000256" key="7">
    <source>
        <dbReference type="ARBA" id="ARBA00022737"/>
    </source>
</evidence>
<evidence type="ECO:0000256" key="3">
    <source>
        <dbReference type="ARBA" id="ARBA00004906"/>
    </source>
</evidence>
<evidence type="ECO:0000256" key="9">
    <source>
        <dbReference type="ARBA" id="ARBA00023242"/>
    </source>
</evidence>
<dbReference type="InterPro" id="IPR015943">
    <property type="entry name" value="WD40/YVTN_repeat-like_dom_sf"/>
</dbReference>
<dbReference type="Pfam" id="PF05147">
    <property type="entry name" value="LANC_like"/>
    <property type="match status" value="1"/>
</dbReference>
<proteinExistence type="inferred from homology"/>
<dbReference type="AlphaFoldDB" id="A0A0R3WQ18"/>
<dbReference type="Gene3D" id="2.130.10.10">
    <property type="entry name" value="YVTN repeat-like/Quinoprotein amine dehydrogenase"/>
    <property type="match status" value="1"/>
</dbReference>
<dbReference type="SMART" id="SM00320">
    <property type="entry name" value="WD40"/>
    <property type="match status" value="4"/>
</dbReference>
<evidence type="ECO:0000256" key="12">
    <source>
        <dbReference type="ARBA" id="ARBA00075735"/>
    </source>
</evidence>
<dbReference type="OrthoDB" id="24670at2759"/>
<evidence type="ECO:0000256" key="8">
    <source>
        <dbReference type="ARBA" id="ARBA00022786"/>
    </source>
</evidence>
<dbReference type="InterPro" id="IPR045159">
    <property type="entry name" value="DCAF7-like"/>
</dbReference>
<dbReference type="FunFam" id="2.130.10.10:FF:000049">
    <property type="entry name" value="DDB1-and CUL4-associated factor 7"/>
    <property type="match status" value="1"/>
</dbReference>
<keyword evidence="5" id="KW-0963">Cytoplasm</keyword>
<evidence type="ECO:0000256" key="13">
    <source>
        <dbReference type="ARBA" id="ARBA00079586"/>
    </source>
</evidence>
<evidence type="ECO:0000256" key="5">
    <source>
        <dbReference type="ARBA" id="ARBA00022490"/>
    </source>
</evidence>
<comment type="similarity">
    <text evidence="10">Belongs to the WD repeat DCAF7 family.</text>
</comment>
<evidence type="ECO:0000256" key="14">
    <source>
        <dbReference type="PROSITE-ProRule" id="PRU00221"/>
    </source>
</evidence>
<evidence type="ECO:0000313" key="17">
    <source>
        <dbReference type="WBParaSite" id="TTAC_0000285801-mRNA-1"/>
    </source>
</evidence>
<dbReference type="InterPro" id="IPR001680">
    <property type="entry name" value="WD40_rpt"/>
</dbReference>
<evidence type="ECO:0000256" key="4">
    <source>
        <dbReference type="ARBA" id="ARBA00022473"/>
    </source>
</evidence>
<dbReference type="PROSITE" id="PS00678">
    <property type="entry name" value="WD_REPEATS_1"/>
    <property type="match status" value="1"/>
</dbReference>
<gene>
    <name evidence="15" type="ORF">TTAC_LOCUS2843</name>
</gene>
<evidence type="ECO:0000313" key="15">
    <source>
        <dbReference type="EMBL" id="VDM21308.1"/>
    </source>
</evidence>
<dbReference type="PANTHER" id="PTHR19919">
    <property type="entry name" value="WD REPEAT CONTAINING PROTEIN"/>
    <property type="match status" value="1"/>
</dbReference>
<dbReference type="STRING" id="6205.A0A0R3WQ18"/>
<comment type="pathway">
    <text evidence="3">Protein modification; protein ubiquitination.</text>
</comment>
<dbReference type="GO" id="GO:0031179">
    <property type="term" value="P:peptide modification"/>
    <property type="evidence" value="ECO:0007669"/>
    <property type="project" value="InterPro"/>
</dbReference>
<dbReference type="SUPFAM" id="SSF50978">
    <property type="entry name" value="WD40 repeat-like"/>
    <property type="match status" value="1"/>
</dbReference>
<evidence type="ECO:0000313" key="16">
    <source>
        <dbReference type="Proteomes" id="UP000274429"/>
    </source>
</evidence>
<name>A0A0R3WQ18_HYDTA</name>
<evidence type="ECO:0000256" key="2">
    <source>
        <dbReference type="ARBA" id="ARBA00004496"/>
    </source>
</evidence>
<dbReference type="EMBL" id="UYWX01001577">
    <property type="protein sequence ID" value="VDM21308.1"/>
    <property type="molecule type" value="Genomic_DNA"/>
</dbReference>
<reference evidence="17" key="1">
    <citation type="submission" date="2017-02" db="UniProtKB">
        <authorList>
            <consortium name="WormBaseParasite"/>
        </authorList>
    </citation>
    <scope>IDENTIFICATION</scope>
</reference>
<keyword evidence="16" id="KW-1185">Reference proteome</keyword>
<dbReference type="GO" id="GO:0005737">
    <property type="term" value="C:cytoplasm"/>
    <property type="evidence" value="ECO:0007669"/>
    <property type="project" value="UniProtKB-SubCell"/>
</dbReference>
<keyword evidence="7" id="KW-0677">Repeat</keyword>
<dbReference type="Proteomes" id="UP000274429">
    <property type="component" value="Unassembled WGS sequence"/>
</dbReference>
<evidence type="ECO:0000256" key="10">
    <source>
        <dbReference type="ARBA" id="ARBA00060896"/>
    </source>
</evidence>
<organism evidence="17">
    <name type="scientific">Hydatigena taeniaeformis</name>
    <name type="common">Feline tapeworm</name>
    <name type="synonym">Taenia taeniaeformis</name>
    <dbReference type="NCBI Taxonomy" id="6205"/>
    <lineage>
        <taxon>Eukaryota</taxon>
        <taxon>Metazoa</taxon>
        <taxon>Spiralia</taxon>
        <taxon>Lophotrochozoa</taxon>
        <taxon>Platyhelminthes</taxon>
        <taxon>Cestoda</taxon>
        <taxon>Eucestoda</taxon>
        <taxon>Cyclophyllidea</taxon>
        <taxon>Taeniidae</taxon>
        <taxon>Hydatigera</taxon>
    </lineage>
</organism>
<feature type="repeat" description="WD" evidence="14">
    <location>
        <begin position="285"/>
        <end position="327"/>
    </location>
</feature>
<evidence type="ECO:0000256" key="1">
    <source>
        <dbReference type="ARBA" id="ARBA00004123"/>
    </source>
</evidence>
<comment type="subcellular location">
    <subcellularLocation>
        <location evidence="2">Cytoplasm</location>
    </subcellularLocation>
    <subcellularLocation>
        <location evidence="1">Nucleus</location>
    </subcellularLocation>
</comment>
<dbReference type="InterPro" id="IPR036322">
    <property type="entry name" value="WD40_repeat_dom_sf"/>
</dbReference>
<keyword evidence="8" id="KW-0833">Ubl conjugation pathway</keyword>
<keyword evidence="6 14" id="KW-0853">WD repeat</keyword>
<dbReference type="InterPro" id="IPR019775">
    <property type="entry name" value="WD40_repeat_CS"/>
</dbReference>
<dbReference type="Pfam" id="PF00400">
    <property type="entry name" value="WD40"/>
    <property type="match status" value="2"/>
</dbReference>
<dbReference type="InterPro" id="IPR012341">
    <property type="entry name" value="6hp_glycosidase-like_sf"/>
</dbReference>
<keyword evidence="4" id="KW-0217">Developmental protein</keyword>
<accession>A0A0R3WQ18</accession>
<dbReference type="GO" id="GO:0005975">
    <property type="term" value="P:carbohydrate metabolic process"/>
    <property type="evidence" value="ECO:0007669"/>
    <property type="project" value="InterPro"/>
</dbReference>
<dbReference type="PRINTS" id="PR01950">
    <property type="entry name" value="LANCSUPER"/>
</dbReference>
<dbReference type="WBParaSite" id="TTAC_0000285801-mRNA-1">
    <property type="protein sequence ID" value="TTAC_0000285801-mRNA-1"/>
    <property type="gene ID" value="TTAC_0000285801"/>
</dbReference>
<protein>
    <recommendedName>
        <fullName evidence="11">DDB1- and CUL4-associated factor 7</fullName>
    </recommendedName>
    <alternativeName>
        <fullName evidence="12">WD repeat-containing protein 68</fullName>
    </alternativeName>
    <alternativeName>
        <fullName evidence="13">WD repeat-containing protein An11 homolog</fullName>
    </alternativeName>
</protein>
<dbReference type="GO" id="GO:0005634">
    <property type="term" value="C:nucleus"/>
    <property type="evidence" value="ECO:0007669"/>
    <property type="project" value="UniProtKB-SubCell"/>
</dbReference>